<evidence type="ECO:0000256" key="2">
    <source>
        <dbReference type="SAM" id="SignalP"/>
    </source>
</evidence>
<keyword evidence="1" id="KW-0812">Transmembrane</keyword>
<keyword evidence="1" id="KW-0472">Membrane</keyword>
<keyword evidence="1" id="KW-1133">Transmembrane helix</keyword>
<keyword evidence="4" id="KW-1185">Reference proteome</keyword>
<feature type="signal peptide" evidence="2">
    <location>
        <begin position="1"/>
        <end position="18"/>
    </location>
</feature>
<accession>A0ABD3QT20</accession>
<evidence type="ECO:0000313" key="4">
    <source>
        <dbReference type="Proteomes" id="UP001530400"/>
    </source>
</evidence>
<name>A0ABD3QT20_9STRA</name>
<dbReference type="Proteomes" id="UP001530400">
    <property type="component" value="Unassembled WGS sequence"/>
</dbReference>
<feature type="chain" id="PRO_5044820116" evidence="2">
    <location>
        <begin position="19"/>
        <end position="205"/>
    </location>
</feature>
<sequence length="205" mass="21355">MKSLVLICLAILLSPSEAFTAVSHQSGSVRAPTQSIRNNECVVRKPNSINTRLNAVDLDTVGLVTGQENYGLGIVVLGEALWSFAQAPSMSNIKVIIPPAIAAVILFAISGPMVTSGDAGSVALGLEIATAVSALLGANYVARMAAPYSESPKEIAFFGLLVAVAGFFSFSQNLIVDGFIQLPNLPSIPFPQIPLGLGEDIDTTI</sequence>
<proteinExistence type="predicted"/>
<keyword evidence="2" id="KW-0732">Signal</keyword>
<evidence type="ECO:0000256" key="1">
    <source>
        <dbReference type="SAM" id="Phobius"/>
    </source>
</evidence>
<evidence type="ECO:0000313" key="3">
    <source>
        <dbReference type="EMBL" id="KAL3803598.1"/>
    </source>
</evidence>
<feature type="transmembrane region" description="Helical" evidence="1">
    <location>
        <begin position="154"/>
        <end position="175"/>
    </location>
</feature>
<reference evidence="3 4" key="1">
    <citation type="submission" date="2024-10" db="EMBL/GenBank/DDBJ databases">
        <title>Updated reference genomes for cyclostephanoid diatoms.</title>
        <authorList>
            <person name="Roberts W.R."/>
            <person name="Alverson A.J."/>
        </authorList>
    </citation>
    <scope>NUCLEOTIDE SEQUENCE [LARGE SCALE GENOMIC DNA]</scope>
    <source>
        <strain evidence="3 4">AJA010-31</strain>
    </source>
</reference>
<dbReference type="AlphaFoldDB" id="A0ABD3QT20"/>
<dbReference type="EMBL" id="JALLPJ020000066">
    <property type="protein sequence ID" value="KAL3803598.1"/>
    <property type="molecule type" value="Genomic_DNA"/>
</dbReference>
<feature type="transmembrane region" description="Helical" evidence="1">
    <location>
        <begin position="120"/>
        <end position="142"/>
    </location>
</feature>
<gene>
    <name evidence="3" type="ORF">ACHAWO_008848</name>
</gene>
<comment type="caution">
    <text evidence="3">The sequence shown here is derived from an EMBL/GenBank/DDBJ whole genome shotgun (WGS) entry which is preliminary data.</text>
</comment>
<organism evidence="3 4">
    <name type="scientific">Cyclotella atomus</name>
    <dbReference type="NCBI Taxonomy" id="382360"/>
    <lineage>
        <taxon>Eukaryota</taxon>
        <taxon>Sar</taxon>
        <taxon>Stramenopiles</taxon>
        <taxon>Ochrophyta</taxon>
        <taxon>Bacillariophyta</taxon>
        <taxon>Coscinodiscophyceae</taxon>
        <taxon>Thalassiosirophycidae</taxon>
        <taxon>Stephanodiscales</taxon>
        <taxon>Stephanodiscaceae</taxon>
        <taxon>Cyclotella</taxon>
    </lineage>
</organism>
<feature type="transmembrane region" description="Helical" evidence="1">
    <location>
        <begin position="95"/>
        <end position="114"/>
    </location>
</feature>
<protein>
    <submittedName>
        <fullName evidence="3">Uncharacterized protein</fullName>
    </submittedName>
</protein>